<dbReference type="AlphaFoldDB" id="A0A9N9AUR6"/>
<sequence>YLASQITTHDLHQSSSFDSNTITFSIGLDESIASDASDVSENLHSLDTESNSSIPDQSTSYNSSVTVTNSLGKQIIKRKAFTCTKRSRPQKSWVWDYFKKNKLKKKAYCLVKIQNENGIEVKCNHDYELSTGTGNLKSHLRQIHRILPPEKNNNKSTQIVSNQQFLHDFINKKVLLPSLKQNKIINHILAWIINDLQPFYAIANESF</sequence>
<dbReference type="SMART" id="SM00614">
    <property type="entry name" value="ZnF_BED"/>
    <property type="match status" value="1"/>
</dbReference>
<feature type="region of interest" description="Disordered" evidence="1">
    <location>
        <begin position="44"/>
        <end position="63"/>
    </location>
</feature>
<comment type="caution">
    <text evidence="2">The sequence shown here is derived from an EMBL/GenBank/DDBJ whole genome shotgun (WGS) entry which is preliminary data.</text>
</comment>
<name>A0A9N9AUR6_9GLOM</name>
<feature type="non-terminal residue" evidence="2">
    <location>
        <position position="1"/>
    </location>
</feature>
<dbReference type="Proteomes" id="UP000789405">
    <property type="component" value="Unassembled WGS sequence"/>
</dbReference>
<keyword evidence="3" id="KW-1185">Reference proteome</keyword>
<feature type="compositionally biased region" description="Polar residues" evidence="1">
    <location>
        <begin position="44"/>
        <end position="57"/>
    </location>
</feature>
<gene>
    <name evidence="2" type="ORF">DERYTH_LOCUS4868</name>
</gene>
<evidence type="ECO:0000313" key="2">
    <source>
        <dbReference type="EMBL" id="CAG8542376.1"/>
    </source>
</evidence>
<proteinExistence type="predicted"/>
<dbReference type="OrthoDB" id="10645231at2759"/>
<dbReference type="EMBL" id="CAJVPY010001935">
    <property type="protein sequence ID" value="CAG8542376.1"/>
    <property type="molecule type" value="Genomic_DNA"/>
</dbReference>
<organism evidence="2 3">
    <name type="scientific">Dentiscutata erythropus</name>
    <dbReference type="NCBI Taxonomy" id="1348616"/>
    <lineage>
        <taxon>Eukaryota</taxon>
        <taxon>Fungi</taxon>
        <taxon>Fungi incertae sedis</taxon>
        <taxon>Mucoromycota</taxon>
        <taxon>Glomeromycotina</taxon>
        <taxon>Glomeromycetes</taxon>
        <taxon>Diversisporales</taxon>
        <taxon>Gigasporaceae</taxon>
        <taxon>Dentiscutata</taxon>
    </lineage>
</organism>
<accession>A0A9N9AUR6</accession>
<protein>
    <submittedName>
        <fullName evidence="2">5042_t:CDS:1</fullName>
    </submittedName>
</protein>
<reference evidence="2" key="1">
    <citation type="submission" date="2021-06" db="EMBL/GenBank/DDBJ databases">
        <authorList>
            <person name="Kallberg Y."/>
            <person name="Tangrot J."/>
            <person name="Rosling A."/>
        </authorList>
    </citation>
    <scope>NUCLEOTIDE SEQUENCE</scope>
    <source>
        <strain evidence="2">MA453B</strain>
    </source>
</reference>
<evidence type="ECO:0000313" key="3">
    <source>
        <dbReference type="Proteomes" id="UP000789405"/>
    </source>
</evidence>
<evidence type="ECO:0000256" key="1">
    <source>
        <dbReference type="SAM" id="MobiDB-lite"/>
    </source>
</evidence>